<protein>
    <recommendedName>
        <fullName evidence="15">Oxidized purine nucleoside triphosphate hydrolase</fullName>
        <ecNumber evidence="14">3.6.1.56</ecNumber>
    </recommendedName>
    <alternativeName>
        <fullName evidence="19">2-hydroxy-dATP diphosphatase</fullName>
    </alternativeName>
    <alternativeName>
        <fullName evidence="18">7,8-dihydro-8-oxoguanine triphosphatase</fullName>
    </alternativeName>
    <alternativeName>
        <fullName evidence="17">8-oxo-dGTPase</fullName>
    </alternativeName>
    <alternativeName>
        <fullName evidence="20">Methylated purine nucleoside triphosphate hydrolase</fullName>
    </alternativeName>
    <alternativeName>
        <fullName evidence="16">Nucleoside diphosphate-linked moiety X motif 1</fullName>
    </alternativeName>
</protein>
<dbReference type="InterPro" id="IPR015797">
    <property type="entry name" value="NUDIX_hydrolase-like_dom_sf"/>
</dbReference>
<evidence type="ECO:0000256" key="12">
    <source>
        <dbReference type="ARBA" id="ARBA00024486"/>
    </source>
</evidence>
<comment type="subunit">
    <text evidence="4">Monomer.</text>
</comment>
<comment type="catalytic activity">
    <reaction evidence="12">
        <text>8-oxo-dGTP + H2O = 8-oxo-dGMP + diphosphate + H(+)</text>
        <dbReference type="Rhea" id="RHEA:31575"/>
        <dbReference type="ChEBI" id="CHEBI:15377"/>
        <dbReference type="ChEBI" id="CHEBI:15378"/>
        <dbReference type="ChEBI" id="CHEBI:33019"/>
        <dbReference type="ChEBI" id="CHEBI:63224"/>
        <dbReference type="ChEBI" id="CHEBI:77896"/>
    </reaction>
    <physiologicalReaction direction="left-to-right" evidence="12">
        <dbReference type="Rhea" id="RHEA:31576"/>
    </physiologicalReaction>
</comment>
<evidence type="ECO:0000256" key="16">
    <source>
        <dbReference type="ARBA" id="ARBA00029673"/>
    </source>
</evidence>
<evidence type="ECO:0000256" key="9">
    <source>
        <dbReference type="ARBA" id="ARBA00022884"/>
    </source>
</evidence>
<dbReference type="Gene3D" id="3.90.79.10">
    <property type="entry name" value="Nucleoside Triphosphate Pyrophosphohydrolase"/>
    <property type="match status" value="1"/>
</dbReference>
<keyword evidence="9" id="KW-0694">RNA-binding</keyword>
<comment type="catalytic activity">
    <reaction evidence="22">
        <text>O(6)-methyl-dGTP + H2O = O(6)-methyl-dGMP + diphosphate + H(+)</text>
        <dbReference type="Rhea" id="RHEA:67600"/>
        <dbReference type="ChEBI" id="CHEBI:15377"/>
        <dbReference type="ChEBI" id="CHEBI:15378"/>
        <dbReference type="ChEBI" id="CHEBI:33019"/>
        <dbReference type="ChEBI" id="CHEBI:169974"/>
        <dbReference type="ChEBI" id="CHEBI:169975"/>
    </reaction>
    <physiologicalReaction direction="left-to-right" evidence="22">
        <dbReference type="Rhea" id="RHEA:67601"/>
    </physiologicalReaction>
</comment>
<dbReference type="Pfam" id="PF00293">
    <property type="entry name" value="NUDIX"/>
    <property type="match status" value="1"/>
</dbReference>
<dbReference type="InterPro" id="IPR000086">
    <property type="entry name" value="NUDIX_hydrolase_dom"/>
</dbReference>
<comment type="subcellular location">
    <subcellularLocation>
        <location evidence="2">Cytoplasm</location>
    </subcellularLocation>
</comment>
<evidence type="ECO:0000256" key="21">
    <source>
        <dbReference type="ARBA" id="ARBA00048002"/>
    </source>
</evidence>
<evidence type="ECO:0000256" key="22">
    <source>
        <dbReference type="ARBA" id="ARBA00048894"/>
    </source>
</evidence>
<keyword evidence="8" id="KW-0460">Magnesium</keyword>
<accession>A0A1F4Y412</accession>
<evidence type="ECO:0000256" key="2">
    <source>
        <dbReference type="ARBA" id="ARBA00004496"/>
    </source>
</evidence>
<evidence type="ECO:0000256" key="10">
    <source>
        <dbReference type="ARBA" id="ARBA00024448"/>
    </source>
</evidence>
<comment type="catalytic activity">
    <reaction evidence="10">
        <text>8-oxo-dATP + H2O = 8-oxo-dAMP + diphosphate + H(+)</text>
        <dbReference type="Rhea" id="RHEA:65396"/>
        <dbReference type="ChEBI" id="CHEBI:15377"/>
        <dbReference type="ChEBI" id="CHEBI:15378"/>
        <dbReference type="ChEBI" id="CHEBI:33019"/>
        <dbReference type="ChEBI" id="CHEBI:71361"/>
        <dbReference type="ChEBI" id="CHEBI:172871"/>
    </reaction>
    <physiologicalReaction direction="left-to-right" evidence="10">
        <dbReference type="Rhea" id="RHEA:65397"/>
    </physiologicalReaction>
</comment>
<feature type="domain" description="Nudix hydrolase" evidence="25">
    <location>
        <begin position="1"/>
        <end position="130"/>
    </location>
</feature>
<evidence type="ECO:0000256" key="19">
    <source>
        <dbReference type="ARBA" id="ARBA00031927"/>
    </source>
</evidence>
<evidence type="ECO:0000256" key="15">
    <source>
        <dbReference type="ARBA" id="ARBA00026218"/>
    </source>
</evidence>
<dbReference type="CDD" id="cd03427">
    <property type="entry name" value="NUDIX_MTH1_Nudt1"/>
    <property type="match status" value="1"/>
</dbReference>
<evidence type="ECO:0000256" key="4">
    <source>
        <dbReference type="ARBA" id="ARBA00011245"/>
    </source>
</evidence>
<evidence type="ECO:0000256" key="24">
    <source>
        <dbReference type="ARBA" id="ARBA00053094"/>
    </source>
</evidence>
<keyword evidence="6" id="KW-0479">Metal-binding</keyword>
<comment type="catalytic activity">
    <reaction evidence="13">
        <text>2-oxo-ATP + H2O = 2-oxo-AMP + diphosphate + H(+)</text>
        <dbReference type="Rhea" id="RHEA:67392"/>
        <dbReference type="ChEBI" id="CHEBI:15377"/>
        <dbReference type="ChEBI" id="CHEBI:15378"/>
        <dbReference type="ChEBI" id="CHEBI:33019"/>
        <dbReference type="ChEBI" id="CHEBI:71395"/>
        <dbReference type="ChEBI" id="CHEBI:172878"/>
    </reaction>
    <physiologicalReaction direction="left-to-right" evidence="13">
        <dbReference type="Rhea" id="RHEA:67393"/>
    </physiologicalReaction>
</comment>
<dbReference type="STRING" id="1797247.A2419_03055"/>
<evidence type="ECO:0000256" key="6">
    <source>
        <dbReference type="ARBA" id="ARBA00022723"/>
    </source>
</evidence>
<evidence type="ECO:0000256" key="18">
    <source>
        <dbReference type="ARBA" id="ARBA00030682"/>
    </source>
</evidence>
<dbReference type="InterPro" id="IPR003563">
    <property type="entry name" value="8ODP"/>
</dbReference>
<dbReference type="EMBL" id="MEXB01000004">
    <property type="protein sequence ID" value="OGC88715.1"/>
    <property type="molecule type" value="Genomic_DNA"/>
</dbReference>
<dbReference type="PRINTS" id="PR00502">
    <property type="entry name" value="NUDIXFAMILY"/>
</dbReference>
<comment type="catalytic activity">
    <reaction evidence="11">
        <text>2-oxo-dATP + H2O = 2-oxo-dAMP + diphosphate + H(+)</text>
        <dbReference type="Rhea" id="RHEA:31583"/>
        <dbReference type="ChEBI" id="CHEBI:15377"/>
        <dbReference type="ChEBI" id="CHEBI:15378"/>
        <dbReference type="ChEBI" id="CHEBI:33019"/>
        <dbReference type="ChEBI" id="CHEBI:63212"/>
        <dbReference type="ChEBI" id="CHEBI:77897"/>
        <dbReference type="EC" id="3.6.1.56"/>
    </reaction>
    <physiologicalReaction direction="left-to-right" evidence="11">
        <dbReference type="Rhea" id="RHEA:31584"/>
    </physiologicalReaction>
</comment>
<dbReference type="PRINTS" id="PR01403">
    <property type="entry name" value="8OXTPHPHTASE"/>
</dbReference>
<dbReference type="AlphaFoldDB" id="A0A1F4Y412"/>
<reference evidence="26 27" key="1">
    <citation type="journal article" date="2016" name="Nat. Commun.">
        <title>Thousands of microbial genomes shed light on interconnected biogeochemical processes in an aquifer system.</title>
        <authorList>
            <person name="Anantharaman K."/>
            <person name="Brown C.T."/>
            <person name="Hug L.A."/>
            <person name="Sharon I."/>
            <person name="Castelle C.J."/>
            <person name="Probst A.J."/>
            <person name="Thomas B.C."/>
            <person name="Singh A."/>
            <person name="Wilkins M.J."/>
            <person name="Karaoz U."/>
            <person name="Brodie E.L."/>
            <person name="Williams K.H."/>
            <person name="Hubbard S.S."/>
            <person name="Banfield J.F."/>
        </authorList>
    </citation>
    <scope>NUCLEOTIDE SEQUENCE [LARGE SCALE GENOMIC DNA]</scope>
</reference>
<comment type="catalytic activity">
    <reaction evidence="21">
        <text>N(6)-methyl-ATP + H2O = N(6)-methyl-AMP + diphosphate + H(+)</text>
        <dbReference type="Rhea" id="RHEA:67608"/>
        <dbReference type="ChEBI" id="CHEBI:15377"/>
        <dbReference type="ChEBI" id="CHEBI:15378"/>
        <dbReference type="ChEBI" id="CHEBI:33019"/>
        <dbReference type="ChEBI" id="CHEBI:144842"/>
        <dbReference type="ChEBI" id="CHEBI:172873"/>
    </reaction>
    <physiologicalReaction direction="left-to-right" evidence="21">
        <dbReference type="Rhea" id="RHEA:67609"/>
    </physiologicalReaction>
</comment>
<evidence type="ECO:0000256" key="7">
    <source>
        <dbReference type="ARBA" id="ARBA00022801"/>
    </source>
</evidence>
<evidence type="ECO:0000313" key="26">
    <source>
        <dbReference type="EMBL" id="OGC88715.1"/>
    </source>
</evidence>
<dbReference type="PANTHER" id="PTHR43758:SF2">
    <property type="entry name" value="OXIDIZED PURINE NUCLEOSIDE TRIPHOSPHATE HYDROLASE"/>
    <property type="match status" value="1"/>
</dbReference>
<gene>
    <name evidence="26" type="ORF">A2419_03055</name>
</gene>
<evidence type="ECO:0000313" key="27">
    <source>
        <dbReference type="Proteomes" id="UP000176568"/>
    </source>
</evidence>
<keyword evidence="7" id="KW-0378">Hydrolase</keyword>
<evidence type="ECO:0000256" key="20">
    <source>
        <dbReference type="ARBA" id="ARBA00032071"/>
    </source>
</evidence>
<evidence type="ECO:0000256" key="11">
    <source>
        <dbReference type="ARBA" id="ARBA00024459"/>
    </source>
</evidence>
<comment type="cofactor">
    <cofactor evidence="1">
        <name>Mg(2+)</name>
        <dbReference type="ChEBI" id="CHEBI:18420"/>
    </cofactor>
</comment>
<dbReference type="GO" id="GO:0008413">
    <property type="term" value="F:8-oxo-7,8-dihydroguanosine triphosphate pyrophosphatase activity"/>
    <property type="evidence" value="ECO:0007669"/>
    <property type="project" value="InterPro"/>
</dbReference>
<dbReference type="GO" id="GO:0008828">
    <property type="term" value="F:dATP diphosphatase activity"/>
    <property type="evidence" value="ECO:0007669"/>
    <property type="project" value="UniProtKB-EC"/>
</dbReference>
<evidence type="ECO:0000256" key="8">
    <source>
        <dbReference type="ARBA" id="ARBA00022842"/>
    </source>
</evidence>
<evidence type="ECO:0000256" key="13">
    <source>
        <dbReference type="ARBA" id="ARBA00024596"/>
    </source>
</evidence>
<dbReference type="GO" id="GO:0005737">
    <property type="term" value="C:cytoplasm"/>
    <property type="evidence" value="ECO:0007669"/>
    <property type="project" value="UniProtKB-SubCell"/>
</dbReference>
<dbReference type="GO" id="GO:0046872">
    <property type="term" value="F:metal ion binding"/>
    <property type="evidence" value="ECO:0007669"/>
    <property type="project" value="UniProtKB-KW"/>
</dbReference>
<evidence type="ECO:0000256" key="1">
    <source>
        <dbReference type="ARBA" id="ARBA00001946"/>
    </source>
</evidence>
<dbReference type="PROSITE" id="PS51462">
    <property type="entry name" value="NUDIX"/>
    <property type="match status" value="1"/>
</dbReference>
<proteinExistence type="inferred from homology"/>
<comment type="caution">
    <text evidence="26">The sequence shown here is derived from an EMBL/GenBank/DDBJ whole genome shotgun (WGS) entry which is preliminary data.</text>
</comment>
<organism evidence="26 27">
    <name type="scientific">Candidatus Adlerbacteria bacterium RIFOXYC1_FULL_48_26</name>
    <dbReference type="NCBI Taxonomy" id="1797247"/>
    <lineage>
        <taxon>Bacteria</taxon>
        <taxon>Candidatus Adleribacteriota</taxon>
    </lineage>
</organism>
<evidence type="ECO:0000259" key="25">
    <source>
        <dbReference type="PROSITE" id="PS51462"/>
    </source>
</evidence>
<evidence type="ECO:0000256" key="3">
    <source>
        <dbReference type="ARBA" id="ARBA00005582"/>
    </source>
</evidence>
<comment type="catalytic activity">
    <reaction evidence="23">
        <text>N(6)-methyl-dATP + H2O = N(6)-methyl-dAMP + diphosphate + H(+)</text>
        <dbReference type="Rhea" id="RHEA:67604"/>
        <dbReference type="ChEBI" id="CHEBI:15377"/>
        <dbReference type="ChEBI" id="CHEBI:15378"/>
        <dbReference type="ChEBI" id="CHEBI:33019"/>
        <dbReference type="ChEBI" id="CHEBI:169976"/>
        <dbReference type="ChEBI" id="CHEBI:172872"/>
    </reaction>
    <physiologicalReaction direction="left-to-right" evidence="23">
        <dbReference type="Rhea" id="RHEA:67605"/>
    </physiologicalReaction>
</comment>
<dbReference type="EC" id="3.6.1.56" evidence="14"/>
<comment type="function">
    <text evidence="24">Oxidized purine nucleoside triphosphate hydrolase which is a prominent sanitizer of the oxidized nucleotide pool. Catalyzes the hydrolysis of 2-oxo-dATP (2-hydroxy-dATP) into 2-oxo-dAMP. Also has a significant hydrolase activity toward 2-oxo-ATP, 8-oxo-dGTP and 8-oxo-dATP. Through the hydrolysis of oxidized purine nucleoside triphosphates, prevents their incorporation into DNA and the subsequent transversions A:T to C:G and G:C to T:A. Also catalyzes the hydrolysis of methylated purine nucleoside triphosphate preventing their integration into DNA. Through this antimutagenic activity protects cells from oxidative stress.</text>
</comment>
<keyword evidence="5" id="KW-0963">Cytoplasm</keyword>
<sequence>MRVVSLLFILDGDKVLLAKKKTRFGVGYWNGYGGGVEEGETIEESACRELFEECGLTVVPQDLTKVARIKFHFEEKPEYDHDVHVFVSHKFSGTPQETREMGEPHWHTLNELPLEDMWPSDPYWVPLVLQQGKKIEAKCLFTGSEKPFPIGKFEYRGMEF</sequence>
<dbReference type="GO" id="GO:0003723">
    <property type="term" value="F:RNA binding"/>
    <property type="evidence" value="ECO:0007669"/>
    <property type="project" value="UniProtKB-KW"/>
</dbReference>
<dbReference type="Proteomes" id="UP000176568">
    <property type="component" value="Unassembled WGS sequence"/>
</dbReference>
<evidence type="ECO:0000256" key="5">
    <source>
        <dbReference type="ARBA" id="ARBA00022490"/>
    </source>
</evidence>
<evidence type="ECO:0000256" key="23">
    <source>
        <dbReference type="ARBA" id="ARBA00049032"/>
    </source>
</evidence>
<comment type="similarity">
    <text evidence="3">Belongs to the Nudix hydrolase family.</text>
</comment>
<dbReference type="PANTHER" id="PTHR43758">
    <property type="entry name" value="7,8-DIHYDRO-8-OXOGUANINE TRIPHOSPHATASE"/>
    <property type="match status" value="1"/>
</dbReference>
<dbReference type="SUPFAM" id="SSF55811">
    <property type="entry name" value="Nudix"/>
    <property type="match status" value="1"/>
</dbReference>
<dbReference type="GO" id="GO:0042262">
    <property type="term" value="P:DNA protection"/>
    <property type="evidence" value="ECO:0007669"/>
    <property type="project" value="InterPro"/>
</dbReference>
<name>A0A1F4Y412_9BACT</name>
<evidence type="ECO:0000256" key="17">
    <source>
        <dbReference type="ARBA" id="ARBA00030634"/>
    </source>
</evidence>
<dbReference type="InterPro" id="IPR020476">
    <property type="entry name" value="Nudix_hydrolase"/>
</dbReference>
<evidence type="ECO:0000256" key="14">
    <source>
        <dbReference type="ARBA" id="ARBA00026103"/>
    </source>
</evidence>